<dbReference type="InParanoid" id="H3CA17"/>
<reference evidence="3" key="3">
    <citation type="submission" date="2025-09" db="UniProtKB">
        <authorList>
            <consortium name="Ensembl"/>
        </authorList>
    </citation>
    <scope>IDENTIFICATION</scope>
</reference>
<dbReference type="HOGENOM" id="CLU_078961_0_0_1"/>
<dbReference type="AlphaFoldDB" id="H3CA17"/>
<dbReference type="Proteomes" id="UP000007303">
    <property type="component" value="Unassembled WGS sequence"/>
</dbReference>
<feature type="region of interest" description="Disordered" evidence="1">
    <location>
        <begin position="279"/>
        <end position="305"/>
    </location>
</feature>
<dbReference type="STRING" id="99883.ENSTNIP00000005089"/>
<dbReference type="PANTHER" id="PTHR23098:SF7">
    <property type="entry name" value="NUCLEAR APOPTOSIS-INDUCING FACTOR 1"/>
    <property type="match status" value="1"/>
</dbReference>
<dbReference type="GeneTree" id="ENSGT00450000040324"/>
<dbReference type="Pfam" id="PF13873">
    <property type="entry name" value="Myb_DNA-bind_5"/>
    <property type="match status" value="1"/>
</dbReference>
<keyword evidence="4" id="KW-1185">Reference proteome</keyword>
<evidence type="ECO:0000313" key="4">
    <source>
        <dbReference type="Proteomes" id="UP000007303"/>
    </source>
</evidence>
<evidence type="ECO:0000313" key="3">
    <source>
        <dbReference type="Ensembl" id="ENSTNIP00000005089.1"/>
    </source>
</evidence>
<dbReference type="Ensembl" id="ENSTNIT00000005235.1">
    <property type="protein sequence ID" value="ENSTNIP00000005089.1"/>
    <property type="gene ID" value="ENSTNIG00000002538.1"/>
</dbReference>
<accession>H3CA17</accession>
<reference evidence="4" key="1">
    <citation type="journal article" date="2004" name="Nature">
        <title>Genome duplication in the teleost fish Tetraodon nigroviridis reveals the early vertebrate proto-karyotype.</title>
        <authorList>
            <person name="Jaillon O."/>
            <person name="Aury J.-M."/>
            <person name="Brunet F."/>
            <person name="Petit J.-L."/>
            <person name="Stange-Thomann N."/>
            <person name="Mauceli E."/>
            <person name="Bouneau L."/>
            <person name="Fischer C."/>
            <person name="Ozouf-Costaz C."/>
            <person name="Bernot A."/>
            <person name="Nicaud S."/>
            <person name="Jaffe D."/>
            <person name="Fisher S."/>
            <person name="Lutfalla G."/>
            <person name="Dossat C."/>
            <person name="Segurens B."/>
            <person name="Dasilva C."/>
            <person name="Salanoubat M."/>
            <person name="Levy M."/>
            <person name="Boudet N."/>
            <person name="Castellano S."/>
            <person name="Anthouard V."/>
            <person name="Jubin C."/>
            <person name="Castelli V."/>
            <person name="Katinka M."/>
            <person name="Vacherie B."/>
            <person name="Biemont C."/>
            <person name="Skalli Z."/>
            <person name="Cattolico L."/>
            <person name="Poulain J."/>
            <person name="De Berardinis V."/>
            <person name="Cruaud C."/>
            <person name="Duprat S."/>
            <person name="Brottier P."/>
            <person name="Coutanceau J.-P."/>
            <person name="Gouzy J."/>
            <person name="Parra G."/>
            <person name="Lardier G."/>
            <person name="Chapple C."/>
            <person name="McKernan K.J."/>
            <person name="McEwan P."/>
            <person name="Bosak S."/>
            <person name="Kellis M."/>
            <person name="Volff J.-N."/>
            <person name="Guigo R."/>
            <person name="Zody M.C."/>
            <person name="Mesirov J."/>
            <person name="Lindblad-Toh K."/>
            <person name="Birren B."/>
            <person name="Nusbaum C."/>
            <person name="Kahn D."/>
            <person name="Robinson-Rechavi M."/>
            <person name="Laudet V."/>
            <person name="Schachter V."/>
            <person name="Quetier F."/>
            <person name="Saurin W."/>
            <person name="Scarpelli C."/>
            <person name="Wincker P."/>
            <person name="Lander E.S."/>
            <person name="Weissenbach J."/>
            <person name="Roest Crollius H."/>
        </authorList>
    </citation>
    <scope>NUCLEOTIDE SEQUENCE [LARGE SCALE GENOMIC DNA]</scope>
</reference>
<dbReference type="PANTHER" id="PTHR23098">
    <property type="entry name" value="AGAP001331-PA-RELATED"/>
    <property type="match status" value="1"/>
</dbReference>
<evidence type="ECO:0000259" key="2">
    <source>
        <dbReference type="Pfam" id="PF13873"/>
    </source>
</evidence>
<feature type="domain" description="Myb/SANT-like DNA-binding" evidence="2">
    <location>
        <begin position="8"/>
        <end position="85"/>
    </location>
</feature>
<protein>
    <submittedName>
        <fullName evidence="3">Nuclear apoptosis inducing factor 1</fullName>
    </submittedName>
</protein>
<name>H3CA17_TETNG</name>
<organism evidence="3 4">
    <name type="scientific">Tetraodon nigroviridis</name>
    <name type="common">Spotted green pufferfish</name>
    <name type="synonym">Chelonodon nigroviridis</name>
    <dbReference type="NCBI Taxonomy" id="99883"/>
    <lineage>
        <taxon>Eukaryota</taxon>
        <taxon>Metazoa</taxon>
        <taxon>Chordata</taxon>
        <taxon>Craniata</taxon>
        <taxon>Vertebrata</taxon>
        <taxon>Euteleostomi</taxon>
        <taxon>Actinopterygii</taxon>
        <taxon>Neopterygii</taxon>
        <taxon>Teleostei</taxon>
        <taxon>Neoteleostei</taxon>
        <taxon>Acanthomorphata</taxon>
        <taxon>Eupercaria</taxon>
        <taxon>Tetraodontiformes</taxon>
        <taxon>Tetradontoidea</taxon>
        <taxon>Tetraodontidae</taxon>
        <taxon>Tetraodon</taxon>
    </lineage>
</organism>
<dbReference type="GO" id="GO:0005634">
    <property type="term" value="C:nucleus"/>
    <property type="evidence" value="ECO:0007669"/>
    <property type="project" value="TreeGrafter"/>
</dbReference>
<dbReference type="InterPro" id="IPR028002">
    <property type="entry name" value="Myb_DNA-bind_5"/>
</dbReference>
<evidence type="ECO:0000256" key="1">
    <source>
        <dbReference type="SAM" id="MobiDB-lite"/>
    </source>
</evidence>
<dbReference type="OMA" id="XECTTED"/>
<sequence length="305" mass="33382">MASAAKKRKMNFSEREVEILVEEIEKQKHTIVNHFNAGVTHMAKNKAWGDILRKVNAVTTCPRELHEVKKKWSDMKTEVRRKVAQARAAIEGSSADSAAVPVILSAMQQRICNLLGEATIISLPAGDPEAELSLPVTVNATVSLAETEAAYHSLEDGGVVEYCTTIIGDSAPAVVAAVEAPVEMPAAQGKPQELKSRIALNSARLLQEQRVTNVHVRQIAQHLESQNELLQMMRRSQEAQALAQERQAQALEGTQAALLALVQMLRPALKDFANPCRLAQRRVPDPPSRVPDPAFRVPDPPSRVP</sequence>
<reference evidence="3" key="2">
    <citation type="submission" date="2025-08" db="UniProtKB">
        <authorList>
            <consortium name="Ensembl"/>
        </authorList>
    </citation>
    <scope>IDENTIFICATION</scope>
</reference>
<proteinExistence type="predicted"/>